<evidence type="ECO:0000313" key="1">
    <source>
        <dbReference type="EMBL" id="EEY54613.1"/>
    </source>
</evidence>
<proteinExistence type="predicted"/>
<dbReference type="RefSeq" id="XP_002895850.1">
    <property type="nucleotide sequence ID" value="XM_002895804.1"/>
</dbReference>
<name>D0P1J0_PHYIT</name>
<dbReference type="Proteomes" id="UP000006643">
    <property type="component" value="Unassembled WGS sequence"/>
</dbReference>
<dbReference type="OrthoDB" id="129621at2759"/>
<dbReference type="VEuPathDB" id="FungiDB:PITG_20217"/>
<reference evidence="2" key="1">
    <citation type="journal article" date="2009" name="Nature">
        <title>Genome sequence and analysis of the Irish potato famine pathogen Phytophthora infestans.</title>
        <authorList>
            <consortium name="The Broad Institute Genome Sequencing Platform"/>
            <person name="Haas B.J."/>
            <person name="Kamoun S."/>
            <person name="Zody M.C."/>
            <person name="Jiang R.H."/>
            <person name="Handsaker R.E."/>
            <person name="Cano L.M."/>
            <person name="Grabherr M."/>
            <person name="Kodira C.D."/>
            <person name="Raffaele S."/>
            <person name="Torto-Alalibo T."/>
            <person name="Bozkurt T.O."/>
            <person name="Ah-Fong A.M."/>
            <person name="Alvarado L."/>
            <person name="Anderson V.L."/>
            <person name="Armstrong M.R."/>
            <person name="Avrova A."/>
            <person name="Baxter L."/>
            <person name="Beynon J."/>
            <person name="Boevink P.C."/>
            <person name="Bollmann S.R."/>
            <person name="Bos J.I."/>
            <person name="Bulone V."/>
            <person name="Cai G."/>
            <person name="Cakir C."/>
            <person name="Carrington J.C."/>
            <person name="Chawner M."/>
            <person name="Conti L."/>
            <person name="Costanzo S."/>
            <person name="Ewan R."/>
            <person name="Fahlgren N."/>
            <person name="Fischbach M.A."/>
            <person name="Fugelstad J."/>
            <person name="Gilroy E.M."/>
            <person name="Gnerre S."/>
            <person name="Green P.J."/>
            <person name="Grenville-Briggs L.J."/>
            <person name="Griffith J."/>
            <person name="Grunwald N.J."/>
            <person name="Horn K."/>
            <person name="Horner N.R."/>
            <person name="Hu C.H."/>
            <person name="Huitema E."/>
            <person name="Jeong D.H."/>
            <person name="Jones A.M."/>
            <person name="Jones J.D."/>
            <person name="Jones R.W."/>
            <person name="Karlsson E.K."/>
            <person name="Kunjeti S.G."/>
            <person name="Lamour K."/>
            <person name="Liu Z."/>
            <person name="Ma L."/>
            <person name="Maclean D."/>
            <person name="Chibucos M.C."/>
            <person name="McDonald H."/>
            <person name="McWalters J."/>
            <person name="Meijer H.J."/>
            <person name="Morgan W."/>
            <person name="Morris P.F."/>
            <person name="Munro C.A."/>
            <person name="O'Neill K."/>
            <person name="Ospina-Giraldo M."/>
            <person name="Pinzon A."/>
            <person name="Pritchard L."/>
            <person name="Ramsahoye B."/>
            <person name="Ren Q."/>
            <person name="Restrepo S."/>
            <person name="Roy S."/>
            <person name="Sadanandom A."/>
            <person name="Savidor A."/>
            <person name="Schornack S."/>
            <person name="Schwartz D.C."/>
            <person name="Schumann U.D."/>
            <person name="Schwessinger B."/>
            <person name="Seyer L."/>
            <person name="Sharpe T."/>
            <person name="Silvar C."/>
            <person name="Song J."/>
            <person name="Studholme D.J."/>
            <person name="Sykes S."/>
            <person name="Thines M."/>
            <person name="van de Vondervoort P.J."/>
            <person name="Phuntumart V."/>
            <person name="Wawra S."/>
            <person name="Weide R."/>
            <person name="Win J."/>
            <person name="Young C."/>
            <person name="Zhou S."/>
            <person name="Fry W."/>
            <person name="Meyers B.C."/>
            <person name="van West P."/>
            <person name="Ristaino J."/>
            <person name="Govers F."/>
            <person name="Birch P.R."/>
            <person name="Whisson S.C."/>
            <person name="Judelson H.S."/>
            <person name="Nusbaum C."/>
        </authorList>
    </citation>
    <scope>NUCLEOTIDE SEQUENCE [LARGE SCALE GENOMIC DNA]</scope>
    <source>
        <strain evidence="2">T30-4</strain>
    </source>
</reference>
<sequence>MDLRDVHNLLASLNHENRGGKPDEDSTVALLSEFCKTVGNSAAVSVNNPSSLVDAGQNVQHALVESETKDILLGPFQGSDSVMEEYPRRADAKKDIIEALQLTMKAESATMHDAYRDDMMRSLAYNKKDPLLQYFESNSETCKEE</sequence>
<protein>
    <submittedName>
        <fullName evidence="1">Uncharacterized protein</fullName>
    </submittedName>
</protein>
<evidence type="ECO:0000313" key="2">
    <source>
        <dbReference type="Proteomes" id="UP000006643"/>
    </source>
</evidence>
<dbReference type="KEGG" id="pif:PITG_20217"/>
<dbReference type="HOGENOM" id="CLU_1790692_0_0_1"/>
<organism evidence="1 2">
    <name type="scientific">Phytophthora infestans (strain T30-4)</name>
    <name type="common">Potato late blight agent</name>
    <dbReference type="NCBI Taxonomy" id="403677"/>
    <lineage>
        <taxon>Eukaryota</taxon>
        <taxon>Sar</taxon>
        <taxon>Stramenopiles</taxon>
        <taxon>Oomycota</taxon>
        <taxon>Peronosporomycetes</taxon>
        <taxon>Peronosporales</taxon>
        <taxon>Peronosporaceae</taxon>
        <taxon>Phytophthora</taxon>
    </lineage>
</organism>
<keyword evidence="2" id="KW-1185">Reference proteome</keyword>
<dbReference type="EMBL" id="DS028248">
    <property type="protein sequence ID" value="EEY54613.1"/>
    <property type="molecule type" value="Genomic_DNA"/>
</dbReference>
<gene>
    <name evidence="1" type="ORF">PITG_20217</name>
</gene>
<dbReference type="GeneID" id="9469719"/>
<dbReference type="InParanoid" id="D0P1J0"/>
<accession>D0P1J0</accession>
<dbReference type="AlphaFoldDB" id="D0P1J0"/>